<dbReference type="RefSeq" id="XP_024586080.1">
    <property type="nucleotide sequence ID" value="XM_024720930.1"/>
</dbReference>
<evidence type="ECO:0000313" key="1">
    <source>
        <dbReference type="EMBL" id="CEG49711.1"/>
    </source>
</evidence>
<dbReference type="GeneID" id="36402518"/>
<reference evidence="2" key="1">
    <citation type="submission" date="2014-09" db="EMBL/GenBank/DDBJ databases">
        <authorList>
            <person name="Sharma Rahul"/>
            <person name="Thines Marco"/>
        </authorList>
    </citation>
    <scope>NUCLEOTIDE SEQUENCE [LARGE SCALE GENOMIC DNA]</scope>
</reference>
<protein>
    <submittedName>
        <fullName evidence="1">Uncharacterized protein</fullName>
    </submittedName>
</protein>
<name>A0A0P1B7K3_PLAHL</name>
<organism evidence="1 2">
    <name type="scientific">Plasmopara halstedii</name>
    <name type="common">Downy mildew of sunflower</name>
    <dbReference type="NCBI Taxonomy" id="4781"/>
    <lineage>
        <taxon>Eukaryota</taxon>
        <taxon>Sar</taxon>
        <taxon>Stramenopiles</taxon>
        <taxon>Oomycota</taxon>
        <taxon>Peronosporomycetes</taxon>
        <taxon>Peronosporales</taxon>
        <taxon>Peronosporaceae</taxon>
        <taxon>Plasmopara</taxon>
    </lineage>
</organism>
<evidence type="ECO:0000313" key="2">
    <source>
        <dbReference type="Proteomes" id="UP000054928"/>
    </source>
</evidence>
<sequence length="70" mass="8040">MTHQRGTIRLKPHQDYEFLWFGYPPNAQTRYSYNFTFFAASISALDSSAGIRCKKKTLVCYRCLGNKGSP</sequence>
<dbReference type="EMBL" id="CCYD01003090">
    <property type="protein sequence ID" value="CEG49711.1"/>
    <property type="molecule type" value="Genomic_DNA"/>
</dbReference>
<proteinExistence type="predicted"/>
<dbReference type="AlphaFoldDB" id="A0A0P1B7K3"/>
<accession>A0A0P1B7K3</accession>
<keyword evidence="2" id="KW-1185">Reference proteome</keyword>
<dbReference type="Proteomes" id="UP000054928">
    <property type="component" value="Unassembled WGS sequence"/>
</dbReference>